<keyword evidence="2" id="KW-1185">Reference proteome</keyword>
<sequence length="160" mass="17869">MMQPARFVECEFELTDHRFADEDEHAGEDTATDRAAALQQPGESDAQWQKRVVALLEDGSYYGWSGCEALALRKALDAPTTNILVTDDRVLVIDVNNVDEPEIEWEQSRTAMHRVWKHSRFMEPGRVIMVLSDGSVLVVHVGVLGGKRAESLVTACTEAR</sequence>
<dbReference type="Proteomes" id="UP001597453">
    <property type="component" value="Unassembled WGS sequence"/>
</dbReference>
<dbReference type="EMBL" id="JBHUNF010000001">
    <property type="protein sequence ID" value="MFD2674199.1"/>
    <property type="molecule type" value="Genomic_DNA"/>
</dbReference>
<organism evidence="1 2">
    <name type="scientific">Gulosibacter bifidus</name>
    <dbReference type="NCBI Taxonomy" id="272239"/>
    <lineage>
        <taxon>Bacteria</taxon>
        <taxon>Bacillati</taxon>
        <taxon>Actinomycetota</taxon>
        <taxon>Actinomycetes</taxon>
        <taxon>Micrococcales</taxon>
        <taxon>Microbacteriaceae</taxon>
        <taxon>Gulosibacter</taxon>
    </lineage>
</organism>
<comment type="caution">
    <text evidence="1">The sequence shown here is derived from an EMBL/GenBank/DDBJ whole genome shotgun (WGS) entry which is preliminary data.</text>
</comment>
<proteinExistence type="predicted"/>
<evidence type="ECO:0000313" key="2">
    <source>
        <dbReference type="Proteomes" id="UP001597453"/>
    </source>
</evidence>
<name>A0ABW5RI60_9MICO</name>
<accession>A0ABW5RI60</accession>
<dbReference type="RefSeq" id="WP_159421422.1">
    <property type="nucleotide sequence ID" value="NZ_JBHUNF010000001.1"/>
</dbReference>
<reference evidence="2" key="1">
    <citation type="journal article" date="2019" name="Int. J. Syst. Evol. Microbiol.">
        <title>The Global Catalogue of Microorganisms (GCM) 10K type strain sequencing project: providing services to taxonomists for standard genome sequencing and annotation.</title>
        <authorList>
            <consortium name="The Broad Institute Genomics Platform"/>
            <consortium name="The Broad Institute Genome Sequencing Center for Infectious Disease"/>
            <person name="Wu L."/>
            <person name="Ma J."/>
        </authorList>
    </citation>
    <scope>NUCLEOTIDE SEQUENCE [LARGE SCALE GENOMIC DNA]</scope>
    <source>
        <strain evidence="2">TISTR 1511</strain>
    </source>
</reference>
<protein>
    <submittedName>
        <fullName evidence="1">Uncharacterized protein</fullName>
    </submittedName>
</protein>
<gene>
    <name evidence="1" type="ORF">ACFSUQ_02645</name>
</gene>
<evidence type="ECO:0000313" key="1">
    <source>
        <dbReference type="EMBL" id="MFD2674199.1"/>
    </source>
</evidence>